<dbReference type="InterPro" id="IPR011989">
    <property type="entry name" value="ARM-like"/>
</dbReference>
<feature type="compositionally biased region" description="Low complexity" evidence="1">
    <location>
        <begin position="1343"/>
        <end position="1362"/>
    </location>
</feature>
<feature type="compositionally biased region" description="Acidic residues" evidence="1">
    <location>
        <begin position="112"/>
        <end position="145"/>
    </location>
</feature>
<feature type="compositionally biased region" description="Basic and acidic residues" evidence="1">
    <location>
        <begin position="1415"/>
        <end position="1436"/>
    </location>
</feature>
<dbReference type="InterPro" id="IPR039662">
    <property type="entry name" value="Cohesin_Scc3/SA"/>
</dbReference>
<dbReference type="EMBL" id="JAAAID010001906">
    <property type="protein sequence ID" value="KAG0008447.1"/>
    <property type="molecule type" value="Genomic_DNA"/>
</dbReference>
<name>A0A9P6SWH4_9FUNG</name>
<feature type="region of interest" description="Disordered" evidence="1">
    <location>
        <begin position="1"/>
        <end position="222"/>
    </location>
</feature>
<feature type="compositionally biased region" description="Low complexity" evidence="1">
    <location>
        <begin position="177"/>
        <end position="211"/>
    </location>
</feature>
<sequence length="1436" mass="161667">DAGKNTETTTRRSTRTTKAQPAGTKSSKTPSKSSKAPKSKRDVVDSEEDEAQHLEEEEEEEEEVLERTPRRGASTRNSKAAKATTVTKKPAKNGTKASSSTTARVPAKVQDNEQEEEEEQDEEEEEEEEEESSSEEDDGGSDFEEPSQKQKAKAAVKKPRQSKASTSKIPVIKPRKSTTGSSKTPKATKATKTKSSSTLAKQSTVANADNTAENEDDEESELYSAVLDSQAALETVVVDWVTLYERSASEALLNLTNFLIRCCGCKQFISAKDFDDEDNIVETLENILLRYKETTANFDYPIVSKAKEFKKFRKNLLEFYTRLIQKAQADILFDGVFMDTLLNWTISLSSSTFRPVRHTATTVALNIISSLAGIATELEEELDVTNRQLATSQKQKAAQPKIKQLQKKIADGQNHKASVLKWIDEIFDSVYVLRCRDVDPLVRSDCVHELGQWMVLNPDQFIGSSYLKYLGWVLSDRAAAVRLEALKVLAKLYEMDNQPSSLRQFTTRFTDRFIQMAIGESDTSARLGAIRVATLIHKHGQLEEEDQVKLSALVFGANAKVRKSLAKFVKARVWEDEVEGRMASCELLVGDGVEVRKDWIELKSLVSFLIKVGKVDSEGNDSGAAQGEEQANVAGTRLFDETKVGRIALAVEALWSEIDVLKKWKSIAEYLLEDHTTSHVASSSKSGKGEAASLEDIYHLEEEEENVLLEVFATSLQMTLNPPPVPGFQKDKAKIKAQQEDLANDVGRFCVDIIPQLFLKYSVDAVRIRFVLVIPQLIPLNVYLDMRMVPAYEEMVDEVIKVFKKHSDPSVLSTAATTLRTVQGYEILRTSHESRIEALGAYIVDTFLTQFSQVRNFDRKATVSQDLDATDRNMLEELTLCLRRLEHLIKCTDVTVKRIRSTDQDPFEGLLKVAQRYRVVHGQDAEILISALSISFLWISWVCRDTASKYDQNADWSEEDVQDILYMQESLVRIVSDFTAKNSKDIDARVRRRAFQILGDIYWLFGGDMFHASKGPNRHLLYMTCSESVQSECEAFLRSELDLWEEKVREKMSALRAARTPKPTEGDIPAENNDSGNENNKEEDNAEILEDEKMAAAQIEQEDKYEMFGTVFSFMRQIMLKDFTMGHATAVIARYGCFGVEYDEGVKRVVASIKAQTTEGLSKQARDQKSETFIGVCLDSLNESIEIYVNGHVRSNGQALQLAKLLSTAIKPPGFMQSTRVGIDSRLVWDLHRRGVIHGLEKIAEYDRVEDTEKKAKMIKYFDVLSHIPFGAQTASNEISSIQELIKAECERREMEVTNDDIWEPLRSYQSKLEKSMQRAAAEQAAAAKKAENAARLREEQEQQQQQQQQPQLQDVEMTNTDQEQETAEQETNEKSNGKKRQAEDDEGEIDVEAQVVAGDGEESIDTDNSSSRGQSRDGSIDREVQTKETKRIRVH</sequence>
<dbReference type="InterPro" id="IPR020839">
    <property type="entry name" value="SCD"/>
</dbReference>
<feature type="region of interest" description="Disordered" evidence="1">
    <location>
        <begin position="1320"/>
        <end position="1436"/>
    </location>
</feature>
<comment type="caution">
    <text evidence="3">The sequence shown here is derived from an EMBL/GenBank/DDBJ whole genome shotgun (WGS) entry which is preliminary data.</text>
</comment>
<feature type="compositionally biased region" description="Basic residues" evidence="1">
    <location>
        <begin position="150"/>
        <end position="161"/>
    </location>
</feature>
<organism evidence="3 4">
    <name type="scientific">Entomortierella chlamydospora</name>
    <dbReference type="NCBI Taxonomy" id="101097"/>
    <lineage>
        <taxon>Eukaryota</taxon>
        <taxon>Fungi</taxon>
        <taxon>Fungi incertae sedis</taxon>
        <taxon>Mucoromycota</taxon>
        <taxon>Mortierellomycotina</taxon>
        <taxon>Mortierellomycetes</taxon>
        <taxon>Mortierellales</taxon>
        <taxon>Mortierellaceae</taxon>
        <taxon>Entomortierella</taxon>
    </lineage>
</organism>
<feature type="compositionally biased region" description="Low complexity" evidence="1">
    <location>
        <begin position="24"/>
        <end position="36"/>
    </location>
</feature>
<dbReference type="GO" id="GO:0000785">
    <property type="term" value="C:chromatin"/>
    <property type="evidence" value="ECO:0007669"/>
    <property type="project" value="TreeGrafter"/>
</dbReference>
<keyword evidence="4" id="KW-1185">Reference proteome</keyword>
<evidence type="ECO:0000313" key="4">
    <source>
        <dbReference type="Proteomes" id="UP000703661"/>
    </source>
</evidence>
<gene>
    <name evidence="3" type="ORF">BGZ80_003434</name>
</gene>
<dbReference type="InterPro" id="IPR056396">
    <property type="entry name" value="HEAT_SCC3-SA"/>
</dbReference>
<evidence type="ECO:0000313" key="3">
    <source>
        <dbReference type="EMBL" id="KAG0008447.1"/>
    </source>
</evidence>
<feature type="non-terminal residue" evidence="3">
    <location>
        <position position="1436"/>
    </location>
</feature>
<evidence type="ECO:0000259" key="2">
    <source>
        <dbReference type="PROSITE" id="PS51425"/>
    </source>
</evidence>
<evidence type="ECO:0000256" key="1">
    <source>
        <dbReference type="SAM" id="MobiDB-lite"/>
    </source>
</evidence>
<feature type="compositionally biased region" description="Basic and acidic residues" evidence="1">
    <location>
        <begin position="1372"/>
        <end position="1383"/>
    </location>
</feature>
<dbReference type="GO" id="GO:0005634">
    <property type="term" value="C:nucleus"/>
    <property type="evidence" value="ECO:0007669"/>
    <property type="project" value="TreeGrafter"/>
</dbReference>
<dbReference type="SUPFAM" id="SSF48371">
    <property type="entry name" value="ARM repeat"/>
    <property type="match status" value="1"/>
</dbReference>
<dbReference type="InterPro" id="IPR013721">
    <property type="entry name" value="STAG"/>
</dbReference>
<protein>
    <recommendedName>
        <fullName evidence="2">SCD domain-containing protein</fullName>
    </recommendedName>
</protein>
<dbReference type="GO" id="GO:0007062">
    <property type="term" value="P:sister chromatid cohesion"/>
    <property type="evidence" value="ECO:0007669"/>
    <property type="project" value="UniProtKB-ARBA"/>
</dbReference>
<dbReference type="PANTHER" id="PTHR11199:SF0">
    <property type="entry name" value="LD34181P-RELATED"/>
    <property type="match status" value="1"/>
</dbReference>
<feature type="compositionally biased region" description="Acidic residues" evidence="1">
    <location>
        <begin position="212"/>
        <end position="221"/>
    </location>
</feature>
<dbReference type="PANTHER" id="PTHR11199">
    <property type="entry name" value="STROMAL ANTIGEN"/>
    <property type="match status" value="1"/>
</dbReference>
<feature type="domain" description="SCD" evidence="2">
    <location>
        <begin position="431"/>
        <end position="516"/>
    </location>
</feature>
<dbReference type="GO" id="GO:0008278">
    <property type="term" value="C:cohesin complex"/>
    <property type="evidence" value="ECO:0007669"/>
    <property type="project" value="TreeGrafter"/>
</dbReference>
<dbReference type="PROSITE" id="PS51425">
    <property type="entry name" value="SCD"/>
    <property type="match status" value="1"/>
</dbReference>
<feature type="compositionally biased region" description="Basic and acidic residues" evidence="1">
    <location>
        <begin position="1329"/>
        <end position="1341"/>
    </location>
</feature>
<dbReference type="GO" id="GO:0003682">
    <property type="term" value="F:chromatin binding"/>
    <property type="evidence" value="ECO:0007669"/>
    <property type="project" value="TreeGrafter"/>
</dbReference>
<reference evidence="3" key="1">
    <citation type="journal article" date="2020" name="Fungal Divers.">
        <title>Resolving the Mortierellaceae phylogeny through synthesis of multi-gene phylogenetics and phylogenomics.</title>
        <authorList>
            <person name="Vandepol N."/>
            <person name="Liber J."/>
            <person name="Desiro A."/>
            <person name="Na H."/>
            <person name="Kennedy M."/>
            <person name="Barry K."/>
            <person name="Grigoriev I.V."/>
            <person name="Miller A.N."/>
            <person name="O'Donnell K."/>
            <person name="Stajich J.E."/>
            <person name="Bonito G."/>
        </authorList>
    </citation>
    <scope>NUCLEOTIDE SEQUENCE</scope>
    <source>
        <strain evidence="3">NRRL 2769</strain>
    </source>
</reference>
<dbReference type="Pfam" id="PF24571">
    <property type="entry name" value="HEAT_SCC3-SA"/>
    <property type="match status" value="1"/>
</dbReference>
<feature type="region of interest" description="Disordered" evidence="1">
    <location>
        <begin position="1055"/>
        <end position="1083"/>
    </location>
</feature>
<accession>A0A9P6SWH4</accession>
<dbReference type="Proteomes" id="UP000703661">
    <property type="component" value="Unassembled WGS sequence"/>
</dbReference>
<proteinExistence type="predicted"/>
<dbReference type="Pfam" id="PF08514">
    <property type="entry name" value="STAG"/>
    <property type="match status" value="1"/>
</dbReference>
<dbReference type="InterPro" id="IPR016024">
    <property type="entry name" value="ARM-type_fold"/>
</dbReference>
<dbReference type="Pfam" id="PF21581">
    <property type="entry name" value="SCD"/>
    <property type="match status" value="1"/>
</dbReference>
<feature type="compositionally biased region" description="Acidic residues" evidence="1">
    <location>
        <begin position="45"/>
        <end position="64"/>
    </location>
</feature>
<dbReference type="Gene3D" id="1.25.10.10">
    <property type="entry name" value="Leucine-rich Repeat Variant"/>
    <property type="match status" value="1"/>
</dbReference>